<dbReference type="EMBL" id="JAXOJX010000013">
    <property type="protein sequence ID" value="MDZ5456933.1"/>
    <property type="molecule type" value="Genomic_DNA"/>
</dbReference>
<evidence type="ECO:0000313" key="2">
    <source>
        <dbReference type="Proteomes" id="UP001293718"/>
    </source>
</evidence>
<name>A0ABU5IG55_9BURK</name>
<proteinExistence type="predicted"/>
<dbReference type="RefSeq" id="WP_066335054.1">
    <property type="nucleotide sequence ID" value="NZ_JAXOJX010000013.1"/>
</dbReference>
<sequence>MSSTQKHKPIARVPELSFGEIEWPERAELRQRLRGLQRHPLPQDPDAVPLRIGVEDAYGDLAHVIETTRLSEAVRVFETLSDLGLVPGHGRCRASDGRTLMRTYRPPTAVAQRG</sequence>
<evidence type="ECO:0000313" key="1">
    <source>
        <dbReference type="EMBL" id="MDZ5456933.1"/>
    </source>
</evidence>
<comment type="caution">
    <text evidence="1">The sequence shown here is derived from an EMBL/GenBank/DDBJ whole genome shotgun (WGS) entry which is preliminary data.</text>
</comment>
<dbReference type="Proteomes" id="UP001293718">
    <property type="component" value="Unassembled WGS sequence"/>
</dbReference>
<keyword evidence="2" id="KW-1185">Reference proteome</keyword>
<accession>A0ABU5IG55</accession>
<gene>
    <name evidence="1" type="ORF">SM757_10175</name>
</gene>
<reference evidence="1 2" key="1">
    <citation type="submission" date="2023-11" db="EMBL/GenBank/DDBJ databases">
        <title>Draft genome of Azohydromonas lata strain H1 (DSM1123), a polyhydroxyalkanoate producer.</title>
        <authorList>
            <person name="Traversa D."/>
            <person name="D'Addabbo P."/>
            <person name="Pazzani C."/>
            <person name="Manzari C."/>
            <person name="Chiara M."/>
            <person name="Scrascia M."/>
        </authorList>
    </citation>
    <scope>NUCLEOTIDE SEQUENCE [LARGE SCALE GENOMIC DNA]</scope>
    <source>
        <strain evidence="1 2">H1</strain>
    </source>
</reference>
<organism evidence="1 2">
    <name type="scientific">Azohydromonas lata</name>
    <dbReference type="NCBI Taxonomy" id="45677"/>
    <lineage>
        <taxon>Bacteria</taxon>
        <taxon>Pseudomonadati</taxon>
        <taxon>Pseudomonadota</taxon>
        <taxon>Betaproteobacteria</taxon>
        <taxon>Burkholderiales</taxon>
        <taxon>Sphaerotilaceae</taxon>
        <taxon>Azohydromonas</taxon>
    </lineage>
</organism>
<protein>
    <submittedName>
        <fullName evidence="1">Uncharacterized protein</fullName>
    </submittedName>
</protein>